<keyword evidence="11" id="KW-1185">Reference proteome</keyword>
<keyword evidence="6 7" id="KW-0472">Membrane</keyword>
<dbReference type="Pfam" id="PF12704">
    <property type="entry name" value="MacB_PCD"/>
    <property type="match status" value="1"/>
</dbReference>
<evidence type="ECO:0000256" key="2">
    <source>
        <dbReference type="ARBA" id="ARBA00005236"/>
    </source>
</evidence>
<feature type="domain" description="MacB-like periplasmic core" evidence="9">
    <location>
        <begin position="48"/>
        <end position="220"/>
    </location>
</feature>
<feature type="transmembrane region" description="Helical" evidence="7">
    <location>
        <begin position="393"/>
        <end position="420"/>
    </location>
</feature>
<dbReference type="PANTHER" id="PTHR30489">
    <property type="entry name" value="LIPOPROTEIN-RELEASING SYSTEM TRANSMEMBRANE PROTEIN LOLE"/>
    <property type="match status" value="1"/>
</dbReference>
<evidence type="ECO:0000259" key="8">
    <source>
        <dbReference type="Pfam" id="PF02687"/>
    </source>
</evidence>
<organism evidence="10 11">
    <name type="scientific">Filimonas lacunae</name>
    <dbReference type="NCBI Taxonomy" id="477680"/>
    <lineage>
        <taxon>Bacteria</taxon>
        <taxon>Pseudomonadati</taxon>
        <taxon>Bacteroidota</taxon>
        <taxon>Chitinophagia</taxon>
        <taxon>Chitinophagales</taxon>
        <taxon>Chitinophagaceae</taxon>
        <taxon>Filimonas</taxon>
    </lineage>
</organism>
<accession>A0A1N7PIL4</accession>
<sequence>MLCSTAPKIKLFHWLFLSFTRQMNVPAFIAQRIAFNRQRSFSRFIIRLATAATALSVAAMIITVSFVNGFQNTISQKVFSFWGHIRVQEFEPSKALVAEETPLAQNQEVVRILQHTPGVKQVQAFATKSAVIDKNREIEGVMFKGVDEHYDFSNLDNFLTEGRWPRFTDSLYSKDIIVSQIVARQLNIQLNDSVNVYFISPETGKSNFRKLQVCGIYKTGIEEYDNLFAIGDIRLLRRINKWDNNEIGGYELFLNNYRDMDTLSIQLYDKLPDAWVSRTIREVYPNIFDWLNIIDVNQNVLFAIMGIIAIINLITCLLILVLERVRMVGILKALGNPDWGIQKIFLYHTAIISGRGIAIGLVAGLSICLFQQYTGFITLDESAYYVSVAPIHVVWWQVAAICLITLLVCIATLIIPTLLVKTIKPVKAIRFS</sequence>
<feature type="transmembrane region" description="Helical" evidence="7">
    <location>
        <begin position="44"/>
        <end position="67"/>
    </location>
</feature>
<dbReference type="STRING" id="477680.SAMN05421788_103518"/>
<evidence type="ECO:0000256" key="3">
    <source>
        <dbReference type="ARBA" id="ARBA00022475"/>
    </source>
</evidence>
<evidence type="ECO:0000313" key="11">
    <source>
        <dbReference type="Proteomes" id="UP000186917"/>
    </source>
</evidence>
<dbReference type="GO" id="GO:0098797">
    <property type="term" value="C:plasma membrane protein complex"/>
    <property type="evidence" value="ECO:0007669"/>
    <property type="project" value="TreeGrafter"/>
</dbReference>
<dbReference type="EMBL" id="FTOR01000003">
    <property type="protein sequence ID" value="SIT10465.1"/>
    <property type="molecule type" value="Genomic_DNA"/>
</dbReference>
<gene>
    <name evidence="10" type="ORF">SAMN05421788_103518</name>
</gene>
<dbReference type="InterPro" id="IPR003838">
    <property type="entry name" value="ABC3_permease_C"/>
</dbReference>
<keyword evidence="4 7" id="KW-0812">Transmembrane</keyword>
<feature type="domain" description="ABC3 transporter permease C-terminal" evidence="8">
    <location>
        <begin position="300"/>
        <end position="425"/>
    </location>
</feature>
<dbReference type="GO" id="GO:0044874">
    <property type="term" value="P:lipoprotein localization to outer membrane"/>
    <property type="evidence" value="ECO:0007669"/>
    <property type="project" value="TreeGrafter"/>
</dbReference>
<dbReference type="PANTHER" id="PTHR30489:SF0">
    <property type="entry name" value="LIPOPROTEIN-RELEASING SYSTEM TRANSMEMBRANE PROTEIN LOLE"/>
    <property type="match status" value="1"/>
</dbReference>
<feature type="transmembrane region" description="Helical" evidence="7">
    <location>
        <begin position="344"/>
        <end position="373"/>
    </location>
</feature>
<dbReference type="Proteomes" id="UP000186917">
    <property type="component" value="Unassembled WGS sequence"/>
</dbReference>
<evidence type="ECO:0000256" key="4">
    <source>
        <dbReference type="ARBA" id="ARBA00022692"/>
    </source>
</evidence>
<dbReference type="InterPro" id="IPR025857">
    <property type="entry name" value="MacB_PCD"/>
</dbReference>
<dbReference type="AlphaFoldDB" id="A0A1N7PIL4"/>
<keyword evidence="5 7" id="KW-1133">Transmembrane helix</keyword>
<evidence type="ECO:0000259" key="9">
    <source>
        <dbReference type="Pfam" id="PF12704"/>
    </source>
</evidence>
<keyword evidence="10" id="KW-0449">Lipoprotein</keyword>
<name>A0A1N7PIL4_9BACT</name>
<evidence type="ECO:0000256" key="7">
    <source>
        <dbReference type="SAM" id="Phobius"/>
    </source>
</evidence>
<evidence type="ECO:0000313" key="10">
    <source>
        <dbReference type="EMBL" id="SIT10465.1"/>
    </source>
</evidence>
<dbReference type="Pfam" id="PF02687">
    <property type="entry name" value="FtsX"/>
    <property type="match status" value="1"/>
</dbReference>
<evidence type="ECO:0000256" key="6">
    <source>
        <dbReference type="ARBA" id="ARBA00023136"/>
    </source>
</evidence>
<evidence type="ECO:0000256" key="1">
    <source>
        <dbReference type="ARBA" id="ARBA00004651"/>
    </source>
</evidence>
<protein>
    <submittedName>
        <fullName evidence="10">Lipoprotein-releasing system permease protein</fullName>
    </submittedName>
</protein>
<keyword evidence="3" id="KW-1003">Cell membrane</keyword>
<reference evidence="11" key="1">
    <citation type="submission" date="2017-01" db="EMBL/GenBank/DDBJ databases">
        <authorList>
            <person name="Varghese N."/>
            <person name="Submissions S."/>
        </authorList>
    </citation>
    <scope>NUCLEOTIDE SEQUENCE [LARGE SCALE GENOMIC DNA]</scope>
    <source>
        <strain evidence="11">DSM 21054</strain>
    </source>
</reference>
<comment type="similarity">
    <text evidence="2">Belongs to the ABC-4 integral membrane protein family. LolC/E subfamily.</text>
</comment>
<feature type="transmembrane region" description="Helical" evidence="7">
    <location>
        <begin position="300"/>
        <end position="323"/>
    </location>
</feature>
<dbReference type="InterPro" id="IPR051447">
    <property type="entry name" value="Lipoprotein-release_system"/>
</dbReference>
<comment type="subcellular location">
    <subcellularLocation>
        <location evidence="1">Cell membrane</location>
        <topology evidence="1">Multi-pass membrane protein</topology>
    </subcellularLocation>
</comment>
<proteinExistence type="inferred from homology"/>
<evidence type="ECO:0000256" key="5">
    <source>
        <dbReference type="ARBA" id="ARBA00022989"/>
    </source>
</evidence>